<evidence type="ECO:0000256" key="4">
    <source>
        <dbReference type="ARBA" id="ARBA00023163"/>
    </source>
</evidence>
<dbReference type="CDD" id="cd05466">
    <property type="entry name" value="PBP2_LTTR_substrate"/>
    <property type="match status" value="1"/>
</dbReference>
<dbReference type="PRINTS" id="PR00039">
    <property type="entry name" value="HTHLYSR"/>
</dbReference>
<name>A0A0B6X105_9BACT</name>
<dbReference type="OrthoDB" id="9803735at2"/>
<keyword evidence="7" id="KW-1185">Reference proteome</keyword>
<dbReference type="InterPro" id="IPR000847">
    <property type="entry name" value="LysR_HTH_N"/>
</dbReference>
<keyword evidence="4" id="KW-0804">Transcription</keyword>
<dbReference type="Gene3D" id="3.40.190.290">
    <property type="match status" value="1"/>
</dbReference>
<reference evidence="6 7" key="1">
    <citation type="submission" date="2013-12" db="EMBL/GenBank/DDBJ databases">
        <authorList>
            <person name="Stott M."/>
        </authorList>
    </citation>
    <scope>NUCLEOTIDE SEQUENCE [LARGE SCALE GENOMIC DNA]</scope>
    <source>
        <strain evidence="6 7">K22</strain>
    </source>
</reference>
<dbReference type="SUPFAM" id="SSF46785">
    <property type="entry name" value="Winged helix' DNA-binding domain"/>
    <property type="match status" value="1"/>
</dbReference>
<dbReference type="Pfam" id="PF03466">
    <property type="entry name" value="LysR_substrate"/>
    <property type="match status" value="1"/>
</dbReference>
<dbReference type="InterPro" id="IPR036390">
    <property type="entry name" value="WH_DNA-bd_sf"/>
</dbReference>
<proteinExistence type="inferred from homology"/>
<dbReference type="AlphaFoldDB" id="A0A0B6X105"/>
<accession>A0A0B6X105</accession>
<dbReference type="Gene3D" id="1.10.10.10">
    <property type="entry name" value="Winged helix-like DNA-binding domain superfamily/Winged helix DNA-binding domain"/>
    <property type="match status" value="1"/>
</dbReference>
<dbReference type="InterPro" id="IPR036388">
    <property type="entry name" value="WH-like_DNA-bd_sf"/>
</dbReference>
<dbReference type="SUPFAM" id="SSF53850">
    <property type="entry name" value="Periplasmic binding protein-like II"/>
    <property type="match status" value="1"/>
</dbReference>
<evidence type="ECO:0000259" key="5">
    <source>
        <dbReference type="PROSITE" id="PS50931"/>
    </source>
</evidence>
<gene>
    <name evidence="6" type="ORF">PYK22_02690</name>
</gene>
<reference evidence="6 7" key="2">
    <citation type="submission" date="2015-01" db="EMBL/GenBank/DDBJ databases">
        <title>Complete genome sequence of Pyrinomonas methylaliphatogenes type strain K22T.</title>
        <authorList>
            <person name="Lee K.C.Y."/>
            <person name="Power J.F."/>
            <person name="Dunfield P.F."/>
            <person name="Morgan X.C."/>
            <person name="Huttenhower C."/>
            <person name="Stott M.B."/>
        </authorList>
    </citation>
    <scope>NUCLEOTIDE SEQUENCE [LARGE SCALE GENOMIC DNA]</scope>
    <source>
        <strain evidence="6 7">K22</strain>
    </source>
</reference>
<dbReference type="GO" id="GO:0032993">
    <property type="term" value="C:protein-DNA complex"/>
    <property type="evidence" value="ECO:0007669"/>
    <property type="project" value="TreeGrafter"/>
</dbReference>
<dbReference type="STRING" id="454194.PYK22_02690"/>
<dbReference type="RefSeq" id="WP_041978044.1">
    <property type="nucleotide sequence ID" value="NZ_CBXV010000008.1"/>
</dbReference>
<dbReference type="EMBL" id="CBXV010000008">
    <property type="protein sequence ID" value="CDM66657.1"/>
    <property type="molecule type" value="Genomic_DNA"/>
</dbReference>
<feature type="domain" description="HTH lysR-type" evidence="5">
    <location>
        <begin position="1"/>
        <end position="58"/>
    </location>
</feature>
<keyword evidence="3" id="KW-0238">DNA-binding</keyword>
<evidence type="ECO:0000256" key="2">
    <source>
        <dbReference type="ARBA" id="ARBA00023015"/>
    </source>
</evidence>
<organism evidence="6 7">
    <name type="scientific">Pyrinomonas methylaliphatogenes</name>
    <dbReference type="NCBI Taxonomy" id="454194"/>
    <lineage>
        <taxon>Bacteria</taxon>
        <taxon>Pseudomonadati</taxon>
        <taxon>Acidobacteriota</taxon>
        <taxon>Blastocatellia</taxon>
        <taxon>Blastocatellales</taxon>
        <taxon>Pyrinomonadaceae</taxon>
        <taxon>Pyrinomonas</taxon>
    </lineage>
</organism>
<dbReference type="PROSITE" id="PS50931">
    <property type="entry name" value="HTH_LYSR"/>
    <property type="match status" value="1"/>
</dbReference>
<sequence>MEMHQLRYFVAVAETGSFSRAAERCHVSQPSLSQQIMKLEARLGQRLFDRLGRRVVLTDVGRLLLDHATAILAEVEQVERQIREATHTVQGKLAIGAIPTVAPYLLPSTIELFLRRYPEVEITIQEEVTHQLLAATIAGEIDLAIVALPVSDSRLRVEPLFTEPLLLAMPRGHRLAKRKRVRIEDLKKERFILLSEMHCLGEQVSNFCRQHEFEPRVACRSAQLPTILSLIAAGQGVSLIPAMAKESDKSRRRVYRPLSDPIPSRTIAVVRHRLRHQTPAMRQFVQLLKKRAGDARASAPKVGAE</sequence>
<dbReference type="PANTHER" id="PTHR30346">
    <property type="entry name" value="TRANSCRIPTIONAL DUAL REGULATOR HCAR-RELATED"/>
    <property type="match status" value="1"/>
</dbReference>
<dbReference type="FunFam" id="1.10.10.10:FF:000001">
    <property type="entry name" value="LysR family transcriptional regulator"/>
    <property type="match status" value="1"/>
</dbReference>
<evidence type="ECO:0000313" key="7">
    <source>
        <dbReference type="Proteomes" id="UP000031518"/>
    </source>
</evidence>
<keyword evidence="2" id="KW-0805">Transcription regulation</keyword>
<dbReference type="GO" id="GO:0003677">
    <property type="term" value="F:DNA binding"/>
    <property type="evidence" value="ECO:0007669"/>
    <property type="project" value="UniProtKB-KW"/>
</dbReference>
<evidence type="ECO:0000313" key="6">
    <source>
        <dbReference type="EMBL" id="CDM66657.1"/>
    </source>
</evidence>
<dbReference type="Pfam" id="PF00126">
    <property type="entry name" value="HTH_1"/>
    <property type="match status" value="1"/>
</dbReference>
<evidence type="ECO:0000256" key="1">
    <source>
        <dbReference type="ARBA" id="ARBA00009437"/>
    </source>
</evidence>
<comment type="similarity">
    <text evidence="1">Belongs to the LysR transcriptional regulatory family.</text>
</comment>
<dbReference type="GO" id="GO:0003700">
    <property type="term" value="F:DNA-binding transcription factor activity"/>
    <property type="evidence" value="ECO:0007669"/>
    <property type="project" value="InterPro"/>
</dbReference>
<dbReference type="PANTHER" id="PTHR30346:SF0">
    <property type="entry name" value="HCA OPERON TRANSCRIPTIONAL ACTIVATOR HCAR"/>
    <property type="match status" value="1"/>
</dbReference>
<evidence type="ECO:0000256" key="3">
    <source>
        <dbReference type="ARBA" id="ARBA00023125"/>
    </source>
</evidence>
<dbReference type="Proteomes" id="UP000031518">
    <property type="component" value="Unassembled WGS sequence"/>
</dbReference>
<protein>
    <submittedName>
        <fullName evidence="6">Transcriptional regulator</fullName>
    </submittedName>
</protein>
<dbReference type="InterPro" id="IPR005119">
    <property type="entry name" value="LysR_subst-bd"/>
</dbReference>